<feature type="domain" description="Major facilitator superfamily (MFS) profile" evidence="6">
    <location>
        <begin position="12"/>
        <end position="403"/>
    </location>
</feature>
<dbReference type="PATRIC" id="fig|446692.3.peg.3480"/>
<dbReference type="InterPro" id="IPR011701">
    <property type="entry name" value="MFS"/>
</dbReference>
<keyword evidence="4 5" id="KW-0472">Membrane</keyword>
<feature type="transmembrane region" description="Helical" evidence="5">
    <location>
        <begin position="77"/>
        <end position="96"/>
    </location>
</feature>
<proteinExistence type="predicted"/>
<evidence type="ECO:0000256" key="3">
    <source>
        <dbReference type="ARBA" id="ARBA00022989"/>
    </source>
</evidence>
<dbReference type="PROSITE" id="PS50850">
    <property type="entry name" value="MFS"/>
    <property type="match status" value="1"/>
</dbReference>
<feature type="transmembrane region" description="Helical" evidence="5">
    <location>
        <begin position="289"/>
        <end position="307"/>
    </location>
</feature>
<dbReference type="CDD" id="cd17319">
    <property type="entry name" value="MFS_ExuT_GudP_like"/>
    <property type="match status" value="1"/>
</dbReference>
<dbReference type="SUPFAM" id="SSF103473">
    <property type="entry name" value="MFS general substrate transporter"/>
    <property type="match status" value="1"/>
</dbReference>
<feature type="transmembrane region" description="Helical" evidence="5">
    <location>
        <begin position="50"/>
        <end position="70"/>
    </location>
</feature>
<dbReference type="Proteomes" id="UP000056109">
    <property type="component" value="Chromosome I"/>
</dbReference>
<feature type="transmembrane region" description="Helical" evidence="5">
    <location>
        <begin position="206"/>
        <end position="228"/>
    </location>
</feature>
<organism evidence="7 8">
    <name type="scientific">Acetobacter senegalensis</name>
    <dbReference type="NCBI Taxonomy" id="446692"/>
    <lineage>
        <taxon>Bacteria</taxon>
        <taxon>Pseudomonadati</taxon>
        <taxon>Pseudomonadota</taxon>
        <taxon>Alphaproteobacteria</taxon>
        <taxon>Acetobacterales</taxon>
        <taxon>Acetobacteraceae</taxon>
        <taxon>Acetobacter</taxon>
    </lineage>
</organism>
<feature type="transmembrane region" description="Helical" evidence="5">
    <location>
        <begin position="166"/>
        <end position="185"/>
    </location>
</feature>
<protein>
    <submittedName>
        <fullName evidence="7">Major facilitator transporter</fullName>
    </submittedName>
</protein>
<accession>A0A0U5EXS7</accession>
<dbReference type="GeneID" id="34784237"/>
<feature type="transmembrane region" description="Helical" evidence="5">
    <location>
        <begin position="102"/>
        <end position="124"/>
    </location>
</feature>
<dbReference type="KEGG" id="asz:ASN_3284"/>
<reference evidence="8" key="1">
    <citation type="submission" date="2014-09" db="EMBL/GenBank/DDBJ databases">
        <authorList>
            <person name="Illeghems K.G."/>
        </authorList>
    </citation>
    <scope>NUCLEOTIDE SEQUENCE [LARGE SCALE GENOMIC DNA]</scope>
    <source>
        <strain evidence="8">108B</strain>
    </source>
</reference>
<dbReference type="Gene3D" id="1.20.1250.20">
    <property type="entry name" value="MFS general substrate transporter like domains"/>
    <property type="match status" value="2"/>
</dbReference>
<gene>
    <name evidence="7" type="ORF">ASN_3284</name>
</gene>
<dbReference type="GO" id="GO:0016020">
    <property type="term" value="C:membrane"/>
    <property type="evidence" value="ECO:0007669"/>
    <property type="project" value="UniProtKB-SubCell"/>
</dbReference>
<evidence type="ECO:0000313" key="7">
    <source>
        <dbReference type="EMBL" id="CEF42523.1"/>
    </source>
</evidence>
<evidence type="ECO:0000256" key="4">
    <source>
        <dbReference type="ARBA" id="ARBA00023136"/>
    </source>
</evidence>
<keyword evidence="8" id="KW-1185">Reference proteome</keyword>
<evidence type="ECO:0000256" key="2">
    <source>
        <dbReference type="ARBA" id="ARBA00022692"/>
    </source>
</evidence>
<dbReference type="RefSeq" id="WP_058988676.1">
    <property type="nucleotide sequence ID" value="NZ_LN606600.1"/>
</dbReference>
<dbReference type="InterPro" id="IPR020846">
    <property type="entry name" value="MFS_dom"/>
</dbReference>
<name>A0A0U5EXS7_9PROT</name>
<feature type="transmembrane region" description="Helical" evidence="5">
    <location>
        <begin position="348"/>
        <end position="373"/>
    </location>
</feature>
<dbReference type="Pfam" id="PF07690">
    <property type="entry name" value="MFS_1"/>
    <property type="match status" value="1"/>
</dbReference>
<dbReference type="EMBL" id="LN606600">
    <property type="protein sequence ID" value="CEF42523.1"/>
    <property type="molecule type" value="Genomic_DNA"/>
</dbReference>
<dbReference type="AlphaFoldDB" id="A0A0U5EXS7"/>
<comment type="subcellular location">
    <subcellularLocation>
        <location evidence="1">Membrane</location>
        <topology evidence="1">Multi-pass membrane protein</topology>
    </subcellularLocation>
</comment>
<evidence type="ECO:0000256" key="5">
    <source>
        <dbReference type="SAM" id="Phobius"/>
    </source>
</evidence>
<dbReference type="InterPro" id="IPR036259">
    <property type="entry name" value="MFS_trans_sf"/>
</dbReference>
<evidence type="ECO:0000259" key="6">
    <source>
        <dbReference type="PROSITE" id="PS50850"/>
    </source>
</evidence>
<evidence type="ECO:0000256" key="1">
    <source>
        <dbReference type="ARBA" id="ARBA00004141"/>
    </source>
</evidence>
<dbReference type="InterPro" id="IPR050382">
    <property type="entry name" value="MFS_Na/Anion_cotransporter"/>
</dbReference>
<feature type="transmembrane region" description="Helical" evidence="5">
    <location>
        <begin position="313"/>
        <end position="336"/>
    </location>
</feature>
<sequence>MNKNAGSSRYVFFGMIFLMYVISYGDRAALSISLPDLGREFSLSSVQMGWVSSSFLWSYFVLNLPSTILLDSAGARLVGTLAVSVWSCAMILGGMTRNVTQFILTRMLLGVGEAPTFGVGATIVRNWARPQERGTVMTVLLTGMQIGLAGGTIAGAYLIAKVGWRFEFMALGVVGLIWALAWWLLYRNPNKSDASARVRSIRVSEVLSLFRSSTFCGILVVQCTQNFLNFLLMSWVPFYLIHELHLNVLGSGSGTAGCYVLGAVGAVILGRIAEHIVFRNNPDASRRRFIVAFCIIGSAMIGFLPFFHDETPILAVLSLSLCCLIAANGANTAMLADMLQDGHKIGSVTGVTLTFSNALGLTAPILTGYIVSWTGNFNMAWYLCAVALIVAGLISLMTVRKPIVMT</sequence>
<dbReference type="PANTHER" id="PTHR11662:SF399">
    <property type="entry name" value="FI19708P1-RELATED"/>
    <property type="match status" value="1"/>
</dbReference>
<feature type="transmembrane region" description="Helical" evidence="5">
    <location>
        <begin position="12"/>
        <end position="30"/>
    </location>
</feature>
<dbReference type="PANTHER" id="PTHR11662">
    <property type="entry name" value="SOLUTE CARRIER FAMILY 17"/>
    <property type="match status" value="1"/>
</dbReference>
<keyword evidence="3 5" id="KW-1133">Transmembrane helix</keyword>
<dbReference type="GO" id="GO:0022857">
    <property type="term" value="F:transmembrane transporter activity"/>
    <property type="evidence" value="ECO:0007669"/>
    <property type="project" value="InterPro"/>
</dbReference>
<feature type="transmembrane region" description="Helical" evidence="5">
    <location>
        <begin position="136"/>
        <end position="160"/>
    </location>
</feature>
<evidence type="ECO:0000313" key="8">
    <source>
        <dbReference type="Proteomes" id="UP000056109"/>
    </source>
</evidence>
<feature type="transmembrane region" description="Helical" evidence="5">
    <location>
        <begin position="248"/>
        <end position="269"/>
    </location>
</feature>
<feature type="transmembrane region" description="Helical" evidence="5">
    <location>
        <begin position="379"/>
        <end position="399"/>
    </location>
</feature>
<keyword evidence="2 5" id="KW-0812">Transmembrane</keyword>